<gene>
    <name evidence="2" type="ORF">SAMN04244550_02096</name>
</gene>
<dbReference type="AlphaFoldDB" id="A0A1G7K9N0"/>
<evidence type="ECO:0000313" key="2">
    <source>
        <dbReference type="EMBL" id="SDF33857.1"/>
    </source>
</evidence>
<evidence type="ECO:0000256" key="1">
    <source>
        <dbReference type="SAM" id="MobiDB-lite"/>
    </source>
</evidence>
<dbReference type="EMBL" id="FNAY01000009">
    <property type="protein sequence ID" value="SDF33857.1"/>
    <property type="molecule type" value="Genomic_DNA"/>
</dbReference>
<dbReference type="InterPro" id="IPR029063">
    <property type="entry name" value="SAM-dependent_MTases_sf"/>
</dbReference>
<protein>
    <recommendedName>
        <fullName evidence="4">Class I SAM-dependent methyltransferase</fullName>
    </recommendedName>
</protein>
<organism evidence="2 3">
    <name type="scientific">Rhodobacter capsulatus</name>
    <name type="common">Rhodopseudomonas capsulata</name>
    <dbReference type="NCBI Taxonomy" id="1061"/>
    <lineage>
        <taxon>Bacteria</taxon>
        <taxon>Pseudomonadati</taxon>
        <taxon>Pseudomonadota</taxon>
        <taxon>Alphaproteobacteria</taxon>
        <taxon>Rhodobacterales</taxon>
        <taxon>Rhodobacter group</taxon>
        <taxon>Rhodobacter</taxon>
    </lineage>
</organism>
<evidence type="ECO:0000313" key="3">
    <source>
        <dbReference type="Proteomes" id="UP000183812"/>
    </source>
</evidence>
<proteinExistence type="predicted"/>
<feature type="region of interest" description="Disordered" evidence="1">
    <location>
        <begin position="1"/>
        <end position="20"/>
    </location>
</feature>
<dbReference type="Proteomes" id="UP000183812">
    <property type="component" value="Unassembled WGS sequence"/>
</dbReference>
<accession>A0A1G7K9N0</accession>
<evidence type="ECO:0008006" key="4">
    <source>
        <dbReference type="Google" id="ProtNLM"/>
    </source>
</evidence>
<reference evidence="2 3" key="1">
    <citation type="submission" date="2016-10" db="EMBL/GenBank/DDBJ databases">
        <authorList>
            <person name="de Groot N.N."/>
        </authorList>
    </citation>
    <scope>NUCLEOTIDE SEQUENCE [LARGE SCALE GENOMIC DNA]</scope>
    <source>
        <strain evidence="3">DSM 938 / 37b4</strain>
    </source>
</reference>
<sequence>MPEATEKGVQMDEQDGKVGLRRNPGQKYSLFLDELHSRMVFDWYMEIGCRAGRSFAPVAGKTIAVDPFFKAETNIIGAKPQLLIFQQTSDDFFASGMLERMGIKLSLSFLDGMHLFEYLLRDFMNTEALSNPDGVVALHDCLPFNHRMLTRDLQNLPKGPWTGDVWKLIPILRKYRPDLELTVLNCRPTGLVLVSNLDPANTVLRDNYEAIVEEWTAVDLLPYGVGRFYDCFESVDAEAFAAADYPIFAKIRQAPATIRKPTKVTK</sequence>
<feature type="compositionally biased region" description="Basic and acidic residues" evidence="1">
    <location>
        <begin position="1"/>
        <end position="18"/>
    </location>
</feature>
<name>A0A1G7K9N0_RHOCA</name>
<dbReference type="SUPFAM" id="SSF53335">
    <property type="entry name" value="S-adenosyl-L-methionine-dependent methyltransferases"/>
    <property type="match status" value="1"/>
</dbReference>